<dbReference type="EMBL" id="MU004237">
    <property type="protein sequence ID" value="KAF2667362.1"/>
    <property type="molecule type" value="Genomic_DNA"/>
</dbReference>
<organism evidence="2 3">
    <name type="scientific">Microthyrium microscopicum</name>
    <dbReference type="NCBI Taxonomy" id="703497"/>
    <lineage>
        <taxon>Eukaryota</taxon>
        <taxon>Fungi</taxon>
        <taxon>Dikarya</taxon>
        <taxon>Ascomycota</taxon>
        <taxon>Pezizomycotina</taxon>
        <taxon>Dothideomycetes</taxon>
        <taxon>Dothideomycetes incertae sedis</taxon>
        <taxon>Microthyriales</taxon>
        <taxon>Microthyriaceae</taxon>
        <taxon>Microthyrium</taxon>
    </lineage>
</organism>
<dbReference type="OrthoDB" id="3649172at2759"/>
<dbReference type="Proteomes" id="UP000799302">
    <property type="component" value="Unassembled WGS sequence"/>
</dbReference>
<gene>
    <name evidence="2" type="ORF">BT63DRAFT_472142</name>
</gene>
<evidence type="ECO:0000313" key="2">
    <source>
        <dbReference type="EMBL" id="KAF2667362.1"/>
    </source>
</evidence>
<feature type="domain" description="F-box" evidence="1">
    <location>
        <begin position="43"/>
        <end position="89"/>
    </location>
</feature>
<dbReference type="InterPro" id="IPR036047">
    <property type="entry name" value="F-box-like_dom_sf"/>
</dbReference>
<dbReference type="AlphaFoldDB" id="A0A6A6U5E2"/>
<accession>A0A6A6U5E2</accession>
<evidence type="ECO:0000259" key="1">
    <source>
        <dbReference type="PROSITE" id="PS50181"/>
    </source>
</evidence>
<dbReference type="PROSITE" id="PS50181">
    <property type="entry name" value="FBOX"/>
    <property type="match status" value="1"/>
</dbReference>
<sequence length="370" mass="42089">MASSLEVRLCVNNLLEETEKMIRVSTGQPAILIARSECSSAFSGYLNMLPAELVDMILERVDIESLMKFTASCRAGREAVHSLTTFREVYEYAFPTLVALRQTRLWLYHSISTVNLALRSSSCVSCGNYGPYLFLPTIERCCGYCLRENTTLWLLSDCEAAAIFDPSNESLANYQIFYATKGRCSFDMELVSVKTVKKLALKDHGSEAALHNIDLEPFFPFIDQKLALVLRTTPLESHGYRYSRLHEDIDPVQDQYAGMGSIEFPTFIRREQRIETIYWCNSCQRTALILAPYKKTLERFDWPAAGPDAGLLDRMARQARTRDDALAHHEVCPVVDYANTDFEAIKDHADKIDVTREFLRILARFLRSVA</sequence>
<dbReference type="InterPro" id="IPR001810">
    <property type="entry name" value="F-box_dom"/>
</dbReference>
<protein>
    <recommendedName>
        <fullName evidence="1">F-box domain-containing protein</fullName>
    </recommendedName>
</protein>
<reference evidence="2" key="1">
    <citation type="journal article" date="2020" name="Stud. Mycol.">
        <title>101 Dothideomycetes genomes: a test case for predicting lifestyles and emergence of pathogens.</title>
        <authorList>
            <person name="Haridas S."/>
            <person name="Albert R."/>
            <person name="Binder M."/>
            <person name="Bloem J."/>
            <person name="Labutti K."/>
            <person name="Salamov A."/>
            <person name="Andreopoulos B."/>
            <person name="Baker S."/>
            <person name="Barry K."/>
            <person name="Bills G."/>
            <person name="Bluhm B."/>
            <person name="Cannon C."/>
            <person name="Castanera R."/>
            <person name="Culley D."/>
            <person name="Daum C."/>
            <person name="Ezra D."/>
            <person name="Gonzalez J."/>
            <person name="Henrissat B."/>
            <person name="Kuo A."/>
            <person name="Liang C."/>
            <person name="Lipzen A."/>
            <person name="Lutzoni F."/>
            <person name="Magnuson J."/>
            <person name="Mondo S."/>
            <person name="Nolan M."/>
            <person name="Ohm R."/>
            <person name="Pangilinan J."/>
            <person name="Park H.-J."/>
            <person name="Ramirez L."/>
            <person name="Alfaro M."/>
            <person name="Sun H."/>
            <person name="Tritt A."/>
            <person name="Yoshinaga Y."/>
            <person name="Zwiers L.-H."/>
            <person name="Turgeon B."/>
            <person name="Goodwin S."/>
            <person name="Spatafora J."/>
            <person name="Crous P."/>
            <person name="Grigoriev I."/>
        </authorList>
    </citation>
    <scope>NUCLEOTIDE SEQUENCE</scope>
    <source>
        <strain evidence="2">CBS 115976</strain>
    </source>
</reference>
<name>A0A6A6U5E2_9PEZI</name>
<keyword evidence="3" id="KW-1185">Reference proteome</keyword>
<proteinExistence type="predicted"/>
<evidence type="ECO:0000313" key="3">
    <source>
        <dbReference type="Proteomes" id="UP000799302"/>
    </source>
</evidence>
<dbReference type="SUPFAM" id="SSF81383">
    <property type="entry name" value="F-box domain"/>
    <property type="match status" value="1"/>
</dbReference>